<reference evidence="8" key="2">
    <citation type="submission" date="2015-01" db="EMBL/GenBank/DDBJ databases">
        <title>Evolutionary Origins and Diversification of the Mycorrhizal Mutualists.</title>
        <authorList>
            <consortium name="DOE Joint Genome Institute"/>
            <consortium name="Mycorrhizal Genomics Consortium"/>
            <person name="Kohler A."/>
            <person name="Kuo A."/>
            <person name="Nagy L.G."/>
            <person name="Floudas D."/>
            <person name="Copeland A."/>
            <person name="Barry K.W."/>
            <person name="Cichocki N."/>
            <person name="Veneault-Fourrey C."/>
            <person name="LaButti K."/>
            <person name="Lindquist E.A."/>
            <person name="Lipzen A."/>
            <person name="Lundell T."/>
            <person name="Morin E."/>
            <person name="Murat C."/>
            <person name="Riley R."/>
            <person name="Ohm R."/>
            <person name="Sun H."/>
            <person name="Tunlid A."/>
            <person name="Henrissat B."/>
            <person name="Grigoriev I.V."/>
            <person name="Hibbett D.S."/>
            <person name="Martin F."/>
        </authorList>
    </citation>
    <scope>NUCLEOTIDE SEQUENCE [LARGE SCALE GENOMIC DNA]</scope>
    <source>
        <strain evidence="8">Zn</strain>
    </source>
</reference>
<dbReference type="InParanoid" id="A0A0C3GMI9"/>
<dbReference type="GO" id="GO:0003884">
    <property type="term" value="F:D-amino-acid oxidase activity"/>
    <property type="evidence" value="ECO:0007669"/>
    <property type="project" value="InterPro"/>
</dbReference>
<comment type="cofactor">
    <cofactor evidence="1">
        <name>FAD</name>
        <dbReference type="ChEBI" id="CHEBI:57692"/>
    </cofactor>
</comment>
<accession>A0A0C3GMI9</accession>
<dbReference type="PANTHER" id="PTHR11530:SF25">
    <property type="entry name" value="FAD DEPENDENT OXIDOREDUCTASE DOMAIN-CONTAINING PROTEIN"/>
    <property type="match status" value="1"/>
</dbReference>
<dbReference type="GO" id="GO:0019478">
    <property type="term" value="P:D-amino acid catabolic process"/>
    <property type="evidence" value="ECO:0007669"/>
    <property type="project" value="TreeGrafter"/>
</dbReference>
<sequence length="447" mass="49482">MSVIPDNSIIIGKDISFHPWLLKTPTAASPRTLVIGGGVTGLTIAWVLLDRGYHVTIVAKEWASYMKDQRLTSQIAGALWEFPPAVCGQHTDESSIRSSKRWSMLSYSIWEAISAIPGLVSGVQMRTSAFFFSRPMKDDQEQLSKMLEIRKSGVRGFRHSPDIALEYNVGPEYGVVDAYQHLAPVVDTDQAISWLKEFVEKKGAECVTQTIRGDLLGCEDELREKFCADVIVNATGLGGYELAVDSSCYPICGAIIRVINDGKNFLKIATSMCISADAALDYFTGFVFILLRNERILLLGGISEPHEDAVDLMLNLPIIKKMCKQCEAFLPALKNARVDDEYPLVQGLRPFRLGSVRVERELRPRKVQSNGQAHLQQYVAISTTSFSRIIYSYGQGGAGWSLAFGCAGDIACLVDQTLLGLPPKAMEDILLTREYYIQVEEDSQMSC</sequence>
<evidence type="ECO:0000313" key="8">
    <source>
        <dbReference type="Proteomes" id="UP000054321"/>
    </source>
</evidence>
<evidence type="ECO:0000256" key="2">
    <source>
        <dbReference type="ARBA" id="ARBA00006730"/>
    </source>
</evidence>
<keyword evidence="4" id="KW-0274">FAD</keyword>
<dbReference type="SUPFAM" id="SSF51971">
    <property type="entry name" value="Nucleotide-binding domain"/>
    <property type="match status" value="1"/>
</dbReference>
<name>A0A0C3GMI9_OIDMZ</name>
<evidence type="ECO:0000259" key="6">
    <source>
        <dbReference type="Pfam" id="PF01266"/>
    </source>
</evidence>
<protein>
    <recommendedName>
        <fullName evidence="6">FAD dependent oxidoreductase domain-containing protein</fullName>
    </recommendedName>
</protein>
<keyword evidence="8" id="KW-1185">Reference proteome</keyword>
<evidence type="ECO:0000256" key="4">
    <source>
        <dbReference type="ARBA" id="ARBA00022827"/>
    </source>
</evidence>
<dbReference type="Proteomes" id="UP000054321">
    <property type="component" value="Unassembled WGS sequence"/>
</dbReference>
<dbReference type="Gene3D" id="3.40.50.720">
    <property type="entry name" value="NAD(P)-binding Rossmann-like Domain"/>
    <property type="match status" value="1"/>
</dbReference>
<dbReference type="OrthoDB" id="2015447at2759"/>
<dbReference type="EMBL" id="KN832906">
    <property type="protein sequence ID" value="KIM92764.1"/>
    <property type="molecule type" value="Genomic_DNA"/>
</dbReference>
<dbReference type="Pfam" id="PF01266">
    <property type="entry name" value="DAO"/>
    <property type="match status" value="1"/>
</dbReference>
<evidence type="ECO:0000256" key="1">
    <source>
        <dbReference type="ARBA" id="ARBA00001974"/>
    </source>
</evidence>
<dbReference type="AlphaFoldDB" id="A0A0C3GMI9"/>
<gene>
    <name evidence="7" type="ORF">OIDMADRAFT_139021</name>
</gene>
<proteinExistence type="inferred from homology"/>
<keyword evidence="3" id="KW-0285">Flavoprotein</keyword>
<evidence type="ECO:0000256" key="3">
    <source>
        <dbReference type="ARBA" id="ARBA00022630"/>
    </source>
</evidence>
<reference evidence="7 8" key="1">
    <citation type="submission" date="2014-04" db="EMBL/GenBank/DDBJ databases">
        <authorList>
            <consortium name="DOE Joint Genome Institute"/>
            <person name="Kuo A."/>
            <person name="Martino E."/>
            <person name="Perotto S."/>
            <person name="Kohler A."/>
            <person name="Nagy L.G."/>
            <person name="Floudas D."/>
            <person name="Copeland A."/>
            <person name="Barry K.W."/>
            <person name="Cichocki N."/>
            <person name="Veneault-Fourrey C."/>
            <person name="LaButti K."/>
            <person name="Lindquist E.A."/>
            <person name="Lipzen A."/>
            <person name="Lundell T."/>
            <person name="Morin E."/>
            <person name="Murat C."/>
            <person name="Sun H."/>
            <person name="Tunlid A."/>
            <person name="Henrissat B."/>
            <person name="Grigoriev I.V."/>
            <person name="Hibbett D.S."/>
            <person name="Martin F."/>
            <person name="Nordberg H.P."/>
            <person name="Cantor M.N."/>
            <person name="Hua S.X."/>
        </authorList>
    </citation>
    <scope>NUCLEOTIDE SEQUENCE [LARGE SCALE GENOMIC DNA]</scope>
    <source>
        <strain evidence="7 8">Zn</strain>
    </source>
</reference>
<comment type="similarity">
    <text evidence="2">Belongs to the DAMOX/DASOX family.</text>
</comment>
<keyword evidence="5" id="KW-0560">Oxidoreductase</keyword>
<evidence type="ECO:0000313" key="7">
    <source>
        <dbReference type="EMBL" id="KIM92764.1"/>
    </source>
</evidence>
<dbReference type="PANTHER" id="PTHR11530">
    <property type="entry name" value="D-AMINO ACID OXIDASE"/>
    <property type="match status" value="1"/>
</dbReference>
<dbReference type="GO" id="GO:0005737">
    <property type="term" value="C:cytoplasm"/>
    <property type="evidence" value="ECO:0007669"/>
    <property type="project" value="TreeGrafter"/>
</dbReference>
<evidence type="ECO:0000256" key="5">
    <source>
        <dbReference type="ARBA" id="ARBA00023002"/>
    </source>
</evidence>
<feature type="domain" description="FAD dependent oxidoreductase" evidence="6">
    <location>
        <begin position="32"/>
        <end position="411"/>
    </location>
</feature>
<organism evidence="7 8">
    <name type="scientific">Oidiodendron maius (strain Zn)</name>
    <dbReference type="NCBI Taxonomy" id="913774"/>
    <lineage>
        <taxon>Eukaryota</taxon>
        <taxon>Fungi</taxon>
        <taxon>Dikarya</taxon>
        <taxon>Ascomycota</taxon>
        <taxon>Pezizomycotina</taxon>
        <taxon>Leotiomycetes</taxon>
        <taxon>Leotiomycetes incertae sedis</taxon>
        <taxon>Myxotrichaceae</taxon>
        <taxon>Oidiodendron</taxon>
    </lineage>
</organism>
<dbReference type="HOGENOM" id="CLU_034311_4_0_1"/>
<dbReference type="STRING" id="913774.A0A0C3GMI9"/>
<dbReference type="InterPro" id="IPR006076">
    <property type="entry name" value="FAD-dep_OxRdtase"/>
</dbReference>
<dbReference type="Gene3D" id="3.30.9.10">
    <property type="entry name" value="D-Amino Acid Oxidase, subunit A, domain 2"/>
    <property type="match status" value="1"/>
</dbReference>
<dbReference type="GO" id="GO:0071949">
    <property type="term" value="F:FAD binding"/>
    <property type="evidence" value="ECO:0007669"/>
    <property type="project" value="InterPro"/>
</dbReference>
<dbReference type="InterPro" id="IPR023209">
    <property type="entry name" value="DAO"/>
</dbReference>